<evidence type="ECO:0000256" key="6">
    <source>
        <dbReference type="ARBA" id="ARBA00023015"/>
    </source>
</evidence>
<feature type="transmembrane region" description="Helical" evidence="11">
    <location>
        <begin position="92"/>
        <end position="113"/>
    </location>
</feature>
<comment type="subcellular location">
    <subcellularLocation>
        <location evidence="2">Cell membrane</location>
    </subcellularLocation>
    <subcellularLocation>
        <location evidence="1">Membrane</location>
        <topology evidence="1">Single-pass membrane protein</topology>
    </subcellularLocation>
</comment>
<dbReference type="InterPro" id="IPR018764">
    <property type="entry name" value="RskA_C"/>
</dbReference>
<keyword evidence="8" id="KW-0804">Transcription</keyword>
<dbReference type="InterPro" id="IPR051474">
    <property type="entry name" value="Anti-sigma-K/W_factor"/>
</dbReference>
<dbReference type="Pfam" id="PF10099">
    <property type="entry name" value="RskA_C"/>
    <property type="match status" value="1"/>
</dbReference>
<dbReference type="Pfam" id="PF22618">
    <property type="entry name" value="RskA_N"/>
    <property type="match status" value="1"/>
</dbReference>
<dbReference type="Proteomes" id="UP000481109">
    <property type="component" value="Unassembled WGS sequence"/>
</dbReference>
<evidence type="ECO:0000259" key="12">
    <source>
        <dbReference type="Pfam" id="PF10099"/>
    </source>
</evidence>
<evidence type="ECO:0000256" key="8">
    <source>
        <dbReference type="ARBA" id="ARBA00023163"/>
    </source>
</evidence>
<dbReference type="GO" id="GO:0005886">
    <property type="term" value="C:plasma membrane"/>
    <property type="evidence" value="ECO:0007669"/>
    <property type="project" value="UniProtKB-SubCell"/>
</dbReference>
<evidence type="ECO:0000313" key="15">
    <source>
        <dbReference type="Proteomes" id="UP000481109"/>
    </source>
</evidence>
<keyword evidence="7 11" id="KW-0472">Membrane</keyword>
<sequence length="243" mass="25697">MNLFTGPHSLAGPYALDALDGRELRRFERHLARCAPCQEQVRALRTDTLRLARAASGTAPEGMRDRVLTAVRTLEQERSPQRPAPRFTLRPAPVAAAAATLALIAAALLGVQLTRTQDRLDREQAQARAIAQVLAAPDARTTGERFPDGSAVAVVSSPGLGRAVVTVSGLDAPPRGKDHQLWLTGAGNPRSLGLLDGDEPLVAWDFRGRAGALAVTTEPDGGSLAPTGRPLVQLALKSDVFGE</sequence>
<keyword evidence="6" id="KW-0805">Transcription regulation</keyword>
<dbReference type="RefSeq" id="WP_165333928.1">
    <property type="nucleotide sequence ID" value="NZ_JAAKZW010000104.1"/>
</dbReference>
<dbReference type="AlphaFoldDB" id="A0A6G4XNT5"/>
<evidence type="ECO:0000313" key="14">
    <source>
        <dbReference type="EMBL" id="NGO78477.1"/>
    </source>
</evidence>
<evidence type="ECO:0000256" key="9">
    <source>
        <dbReference type="ARBA" id="ARBA00029829"/>
    </source>
</evidence>
<evidence type="ECO:0000256" key="1">
    <source>
        <dbReference type="ARBA" id="ARBA00004167"/>
    </source>
</evidence>
<accession>A0A6G4XNT5</accession>
<dbReference type="Gene3D" id="1.10.10.1320">
    <property type="entry name" value="Anti-sigma factor, zinc-finger domain"/>
    <property type="match status" value="1"/>
</dbReference>
<proteinExistence type="predicted"/>
<protein>
    <recommendedName>
        <fullName evidence="10">Regulator of SigK</fullName>
    </recommendedName>
    <alternativeName>
        <fullName evidence="9">Sigma-K anti-sigma factor RskA</fullName>
    </alternativeName>
</protein>
<reference evidence="14 15" key="1">
    <citation type="submission" date="2020-02" db="EMBL/GenBank/DDBJ databases">
        <title>Whole-genome analyses of novel actinobacteria.</title>
        <authorList>
            <person name="Sahin N."/>
            <person name="Tokatli A."/>
        </authorList>
    </citation>
    <scope>NUCLEOTIDE SEQUENCE [LARGE SCALE GENOMIC DNA]</scope>
    <source>
        <strain evidence="14 15">YC504</strain>
    </source>
</reference>
<feature type="domain" description="Anti-sigma-K factor RskA N-terminal" evidence="13">
    <location>
        <begin position="9"/>
        <end position="45"/>
    </location>
</feature>
<evidence type="ECO:0000256" key="3">
    <source>
        <dbReference type="ARBA" id="ARBA00022475"/>
    </source>
</evidence>
<dbReference type="GO" id="GO:0016989">
    <property type="term" value="F:sigma factor antagonist activity"/>
    <property type="evidence" value="ECO:0007669"/>
    <property type="project" value="TreeGrafter"/>
</dbReference>
<keyword evidence="3" id="KW-1003">Cell membrane</keyword>
<dbReference type="EMBL" id="JAAKZW010000104">
    <property type="protein sequence ID" value="NGO78477.1"/>
    <property type="molecule type" value="Genomic_DNA"/>
</dbReference>
<dbReference type="InterPro" id="IPR041916">
    <property type="entry name" value="Anti_sigma_zinc_sf"/>
</dbReference>
<dbReference type="PANTHER" id="PTHR37461:SF1">
    <property type="entry name" value="ANTI-SIGMA-K FACTOR RSKA"/>
    <property type="match status" value="1"/>
</dbReference>
<organism evidence="14 15">
    <name type="scientific">Streptomyces mesophilus</name>
    <dbReference type="NCBI Taxonomy" id="1775132"/>
    <lineage>
        <taxon>Bacteria</taxon>
        <taxon>Bacillati</taxon>
        <taxon>Actinomycetota</taxon>
        <taxon>Actinomycetes</taxon>
        <taxon>Kitasatosporales</taxon>
        <taxon>Streptomycetaceae</taxon>
        <taxon>Streptomyces</taxon>
    </lineage>
</organism>
<evidence type="ECO:0000256" key="4">
    <source>
        <dbReference type="ARBA" id="ARBA00022692"/>
    </source>
</evidence>
<keyword evidence="4 11" id="KW-0812">Transmembrane</keyword>
<name>A0A6G4XNT5_9ACTN</name>
<evidence type="ECO:0000256" key="5">
    <source>
        <dbReference type="ARBA" id="ARBA00022989"/>
    </source>
</evidence>
<keyword evidence="5 11" id="KW-1133">Transmembrane helix</keyword>
<keyword evidence="15" id="KW-1185">Reference proteome</keyword>
<evidence type="ECO:0000256" key="7">
    <source>
        <dbReference type="ARBA" id="ARBA00023136"/>
    </source>
</evidence>
<comment type="caution">
    <text evidence="14">The sequence shown here is derived from an EMBL/GenBank/DDBJ whole genome shotgun (WGS) entry which is preliminary data.</text>
</comment>
<dbReference type="InterPro" id="IPR053877">
    <property type="entry name" value="RskA_N"/>
</dbReference>
<evidence type="ECO:0000256" key="2">
    <source>
        <dbReference type="ARBA" id="ARBA00004236"/>
    </source>
</evidence>
<feature type="domain" description="Anti-sigma K factor RskA C-terminal" evidence="12">
    <location>
        <begin position="95"/>
        <end position="227"/>
    </location>
</feature>
<dbReference type="PANTHER" id="PTHR37461">
    <property type="entry name" value="ANTI-SIGMA-K FACTOR RSKA"/>
    <property type="match status" value="1"/>
</dbReference>
<gene>
    <name evidence="14" type="ORF">G6045_22875</name>
</gene>
<dbReference type="GO" id="GO:0006417">
    <property type="term" value="P:regulation of translation"/>
    <property type="evidence" value="ECO:0007669"/>
    <property type="project" value="TreeGrafter"/>
</dbReference>
<evidence type="ECO:0000256" key="11">
    <source>
        <dbReference type="SAM" id="Phobius"/>
    </source>
</evidence>
<evidence type="ECO:0000256" key="10">
    <source>
        <dbReference type="ARBA" id="ARBA00030803"/>
    </source>
</evidence>
<evidence type="ECO:0000259" key="13">
    <source>
        <dbReference type="Pfam" id="PF22618"/>
    </source>
</evidence>